<feature type="domain" description="HTH tetR-type" evidence="3">
    <location>
        <begin position="4"/>
        <end position="64"/>
    </location>
</feature>
<dbReference type="AlphaFoldDB" id="A0A2U3L552"/>
<evidence type="ECO:0000313" key="4">
    <source>
        <dbReference type="EMBL" id="SPF47043.1"/>
    </source>
</evidence>
<dbReference type="GO" id="GO:0000976">
    <property type="term" value="F:transcription cis-regulatory region binding"/>
    <property type="evidence" value="ECO:0007669"/>
    <property type="project" value="TreeGrafter"/>
</dbReference>
<dbReference type="PROSITE" id="PS50977">
    <property type="entry name" value="HTH_TETR_2"/>
    <property type="match status" value="1"/>
</dbReference>
<dbReference type="InterPro" id="IPR050109">
    <property type="entry name" value="HTH-type_TetR-like_transc_reg"/>
</dbReference>
<evidence type="ECO:0000259" key="3">
    <source>
        <dbReference type="PROSITE" id="PS50977"/>
    </source>
</evidence>
<dbReference type="GO" id="GO:0003700">
    <property type="term" value="F:DNA-binding transcription factor activity"/>
    <property type="evidence" value="ECO:0007669"/>
    <property type="project" value="TreeGrafter"/>
</dbReference>
<protein>
    <submittedName>
        <fullName evidence="4">Putative tetR-like transcriptional regulator</fullName>
    </submittedName>
</protein>
<dbReference type="EMBL" id="OMOF01000309">
    <property type="protein sequence ID" value="SPF47043.1"/>
    <property type="molecule type" value="Genomic_DNA"/>
</dbReference>
<keyword evidence="1 2" id="KW-0238">DNA-binding</keyword>
<dbReference type="SUPFAM" id="SSF46689">
    <property type="entry name" value="Homeodomain-like"/>
    <property type="match status" value="1"/>
</dbReference>
<dbReference type="PANTHER" id="PTHR30055:SF226">
    <property type="entry name" value="HTH-TYPE TRANSCRIPTIONAL REGULATOR PKSA"/>
    <property type="match status" value="1"/>
</dbReference>
<dbReference type="Gene3D" id="1.10.357.10">
    <property type="entry name" value="Tetracycline Repressor, domain 2"/>
    <property type="match status" value="1"/>
</dbReference>
<feature type="DNA-binding region" description="H-T-H motif" evidence="2">
    <location>
        <begin position="27"/>
        <end position="46"/>
    </location>
</feature>
<dbReference type="InterPro" id="IPR039536">
    <property type="entry name" value="TetR_C_Proteobacteria"/>
</dbReference>
<gene>
    <name evidence="4" type="ORF">SBF1_3770004</name>
</gene>
<dbReference type="InterPro" id="IPR009057">
    <property type="entry name" value="Homeodomain-like_sf"/>
</dbReference>
<dbReference type="Proteomes" id="UP000238916">
    <property type="component" value="Unassembled WGS sequence"/>
</dbReference>
<dbReference type="Pfam" id="PF00440">
    <property type="entry name" value="TetR_N"/>
    <property type="match status" value="1"/>
</dbReference>
<dbReference type="InterPro" id="IPR001647">
    <property type="entry name" value="HTH_TetR"/>
</dbReference>
<evidence type="ECO:0000313" key="5">
    <source>
        <dbReference type="Proteomes" id="UP000238916"/>
    </source>
</evidence>
<dbReference type="PANTHER" id="PTHR30055">
    <property type="entry name" value="HTH-TYPE TRANSCRIPTIONAL REGULATOR RUTR"/>
    <property type="match status" value="1"/>
</dbReference>
<evidence type="ECO:0000256" key="1">
    <source>
        <dbReference type="ARBA" id="ARBA00023125"/>
    </source>
</evidence>
<dbReference type="PRINTS" id="PR00455">
    <property type="entry name" value="HTHTETR"/>
</dbReference>
<dbReference type="Pfam" id="PF14246">
    <property type="entry name" value="TetR_C_7"/>
    <property type="match status" value="1"/>
</dbReference>
<accession>A0A2U3L552</accession>
<reference evidence="5" key="1">
    <citation type="submission" date="2018-02" db="EMBL/GenBank/DDBJ databases">
        <authorList>
            <person name="Hausmann B."/>
        </authorList>
    </citation>
    <scope>NUCLEOTIDE SEQUENCE [LARGE SCALE GENOMIC DNA]</scope>
    <source>
        <strain evidence="5">Peat soil MAG SbF1</strain>
    </source>
</reference>
<name>A0A2U3L552_9FIRM</name>
<proteinExistence type="predicted"/>
<evidence type="ECO:0000256" key="2">
    <source>
        <dbReference type="PROSITE-ProRule" id="PRU00335"/>
    </source>
</evidence>
<sequence>MSKAETRECIIKAAQAIFSEKGYESATTREIAVRANVNEITLFRHFGSKAGILQECINRFASAASLTNELDKELIGDLQHDLECLARTYLTTAMKRIEHLRLCIMEAPHNPELARIFSQIPIRLSSHLTEYLLGQYEKRAILNSNFELISQVFYGLLFQFVLSKCGFIYGFLDQPEDEVVKTIVAIFITYLEQGMDTKQKIRDKQ</sequence>
<organism evidence="4 5">
    <name type="scientific">Candidatus Desulfosporosinus infrequens</name>
    <dbReference type="NCBI Taxonomy" id="2043169"/>
    <lineage>
        <taxon>Bacteria</taxon>
        <taxon>Bacillati</taxon>
        <taxon>Bacillota</taxon>
        <taxon>Clostridia</taxon>
        <taxon>Eubacteriales</taxon>
        <taxon>Desulfitobacteriaceae</taxon>
        <taxon>Desulfosporosinus</taxon>
    </lineage>
</organism>